<feature type="active site" evidence="5 6">
    <location>
        <position position="207"/>
    </location>
</feature>
<evidence type="ECO:0000259" key="8">
    <source>
        <dbReference type="Pfam" id="PF00171"/>
    </source>
</evidence>
<evidence type="ECO:0000256" key="1">
    <source>
        <dbReference type="ARBA" id="ARBA00009986"/>
    </source>
</evidence>
<protein>
    <recommendedName>
        <fullName evidence="4">Aldehyde dehydrogenase</fullName>
    </recommendedName>
</protein>
<dbReference type="InterPro" id="IPR029510">
    <property type="entry name" value="Ald_DH_CS_GLU"/>
</dbReference>
<accession>A0AA42DK99</accession>
<sequence length="451" mass="51467">MTEQIQYMHRFFKTGKTLPIDFRLYFLKKLKRYLMAHQEDLAKALYADFKKPYYETYMTEIYMVLQELDQTIKALPKWAKTKNYTAPFPLLSGTTQVTPKPFGLCAIFSPYNYPIQLSLSPLIGALAAGNCVILKVSEYTPHTSRVLKRLLSEVFPPHLVWTLEGDATICETLLNQPLDYIFFTGSTATGKKVMAQASKHLIPLTLELGGKNPVIVDYSADLKIAAKRIAWGKFMNAGQTCVAPDYVLVHDSVVDEFLEALKTETERMFKDKANLSRLIHEGHYVHILKCINEDNIYYGGHFDPEDLYVEPTILYPTKLSDECMQEEIFGPVLPVLTFNKLSTAIETVQRFPKPLACYIFSEDRLRTNHLLKNLSFGGGCINDTIMHLTHSKAPFGGVGYSGIGAYHGKYSFETFSRPQTICYSSKFELPLRYPPYDRTLPLLKQYITKRF</sequence>
<dbReference type="FunFam" id="3.40.309.10:FF:000003">
    <property type="entry name" value="Aldehyde dehydrogenase"/>
    <property type="match status" value="1"/>
</dbReference>
<dbReference type="PROSITE" id="PS00687">
    <property type="entry name" value="ALDEHYDE_DEHYDR_GLU"/>
    <property type="match status" value="1"/>
</dbReference>
<evidence type="ECO:0000256" key="7">
    <source>
        <dbReference type="RuleBase" id="RU003345"/>
    </source>
</evidence>
<dbReference type="Proteomes" id="UP001169242">
    <property type="component" value="Unassembled WGS sequence"/>
</dbReference>
<comment type="similarity">
    <text evidence="1 4 7">Belongs to the aldehyde dehydrogenase family.</text>
</comment>
<dbReference type="PIRSF" id="PIRSF036492">
    <property type="entry name" value="ALDH"/>
    <property type="match status" value="1"/>
</dbReference>
<dbReference type="Gene3D" id="3.40.605.10">
    <property type="entry name" value="Aldehyde Dehydrogenase, Chain A, domain 1"/>
    <property type="match status" value="1"/>
</dbReference>
<evidence type="ECO:0000256" key="4">
    <source>
        <dbReference type="PIRNR" id="PIRNR036492"/>
    </source>
</evidence>
<comment type="caution">
    <text evidence="9">The sequence shown here is derived from an EMBL/GenBank/DDBJ whole genome shotgun (WGS) entry which is preliminary data.</text>
</comment>
<keyword evidence="3" id="KW-0520">NAD</keyword>
<dbReference type="PANTHER" id="PTHR43570">
    <property type="entry name" value="ALDEHYDE DEHYDROGENASE"/>
    <property type="match status" value="1"/>
</dbReference>
<dbReference type="Pfam" id="PF00171">
    <property type="entry name" value="Aldedh"/>
    <property type="match status" value="1"/>
</dbReference>
<dbReference type="InterPro" id="IPR016163">
    <property type="entry name" value="Ald_DH_C"/>
</dbReference>
<dbReference type="PROSITE" id="PS00070">
    <property type="entry name" value="ALDEHYDE_DEHYDR_CYS"/>
    <property type="match status" value="1"/>
</dbReference>
<dbReference type="SUPFAM" id="SSF53720">
    <property type="entry name" value="ALDH-like"/>
    <property type="match status" value="1"/>
</dbReference>
<evidence type="ECO:0000256" key="6">
    <source>
        <dbReference type="PROSITE-ProRule" id="PRU10007"/>
    </source>
</evidence>
<evidence type="ECO:0000313" key="9">
    <source>
        <dbReference type="EMBL" id="MDA3730404.1"/>
    </source>
</evidence>
<evidence type="ECO:0000256" key="3">
    <source>
        <dbReference type="ARBA" id="ARBA00023027"/>
    </source>
</evidence>
<dbReference type="InterPro" id="IPR012394">
    <property type="entry name" value="Aldehyde_DH_NAD(P)"/>
</dbReference>
<reference evidence="9" key="1">
    <citation type="journal article" date="2023" name="Int. J. Syst. Evol. Microbiol.">
        <title>&lt;i&gt;Holtiella tumoricola&lt;/i&gt; gen. nov. sp. nov., isolated from a human clinical sample.</title>
        <authorList>
            <person name="Allen-Vercoe E."/>
            <person name="Daigneault M.C."/>
            <person name="Vancuren S.J."/>
            <person name="Cochrane K."/>
            <person name="O'Neal L.L."/>
            <person name="Sankaranarayanan K."/>
            <person name="Lawson P.A."/>
        </authorList>
    </citation>
    <scope>NUCLEOTIDE SEQUENCE</scope>
    <source>
        <strain evidence="9">CC70A</strain>
    </source>
</reference>
<dbReference type="RefSeq" id="WP_271011052.1">
    <property type="nucleotide sequence ID" value="NZ_JAQIFT010000013.1"/>
</dbReference>
<evidence type="ECO:0000313" key="10">
    <source>
        <dbReference type="Proteomes" id="UP001169242"/>
    </source>
</evidence>
<dbReference type="GO" id="GO:0006081">
    <property type="term" value="P:aldehyde metabolic process"/>
    <property type="evidence" value="ECO:0007669"/>
    <property type="project" value="InterPro"/>
</dbReference>
<dbReference type="Gene3D" id="3.40.309.10">
    <property type="entry name" value="Aldehyde Dehydrogenase, Chain A, domain 2"/>
    <property type="match status" value="1"/>
</dbReference>
<name>A0AA42DK99_9FIRM</name>
<keyword evidence="2 4" id="KW-0560">Oxidoreductase</keyword>
<evidence type="ECO:0000256" key="2">
    <source>
        <dbReference type="ARBA" id="ARBA00023002"/>
    </source>
</evidence>
<dbReference type="PANTHER" id="PTHR43570:SF16">
    <property type="entry name" value="ALDEHYDE DEHYDROGENASE TYPE III, ISOFORM Q"/>
    <property type="match status" value="1"/>
</dbReference>
<dbReference type="InterPro" id="IPR016160">
    <property type="entry name" value="Ald_DH_CS_CYS"/>
</dbReference>
<dbReference type="FunFam" id="3.40.605.10:FF:000004">
    <property type="entry name" value="Aldehyde dehydrogenase"/>
    <property type="match status" value="1"/>
</dbReference>
<dbReference type="InterPro" id="IPR015590">
    <property type="entry name" value="Aldehyde_DH_dom"/>
</dbReference>
<dbReference type="AlphaFoldDB" id="A0AA42DK99"/>
<feature type="active site" evidence="5">
    <location>
        <position position="241"/>
    </location>
</feature>
<keyword evidence="10" id="KW-1185">Reference proteome</keyword>
<proteinExistence type="inferred from homology"/>
<dbReference type="InterPro" id="IPR016161">
    <property type="entry name" value="Ald_DH/histidinol_DH"/>
</dbReference>
<gene>
    <name evidence="9" type="ORF">PBV87_02650</name>
</gene>
<evidence type="ECO:0000256" key="5">
    <source>
        <dbReference type="PIRSR" id="PIRSR036492-1"/>
    </source>
</evidence>
<dbReference type="EMBL" id="JAQIFT010000013">
    <property type="protein sequence ID" value="MDA3730404.1"/>
    <property type="molecule type" value="Genomic_DNA"/>
</dbReference>
<feature type="domain" description="Aldehyde dehydrogenase" evidence="8">
    <location>
        <begin position="6"/>
        <end position="421"/>
    </location>
</feature>
<organism evidence="9 10">
    <name type="scientific">Holtiella tumoricola</name>
    <dbReference type="NCBI Taxonomy" id="3018743"/>
    <lineage>
        <taxon>Bacteria</taxon>
        <taxon>Bacillati</taxon>
        <taxon>Bacillota</taxon>
        <taxon>Clostridia</taxon>
        <taxon>Lachnospirales</taxon>
        <taxon>Cellulosilyticaceae</taxon>
        <taxon>Holtiella</taxon>
    </lineage>
</organism>
<dbReference type="GO" id="GO:0004029">
    <property type="term" value="F:aldehyde dehydrogenase (NAD+) activity"/>
    <property type="evidence" value="ECO:0007669"/>
    <property type="project" value="TreeGrafter"/>
</dbReference>
<dbReference type="InterPro" id="IPR016162">
    <property type="entry name" value="Ald_DH_N"/>
</dbReference>
<dbReference type="GO" id="GO:0005737">
    <property type="term" value="C:cytoplasm"/>
    <property type="evidence" value="ECO:0007669"/>
    <property type="project" value="TreeGrafter"/>
</dbReference>